<feature type="domain" description="Nodulin-like" evidence="5">
    <location>
        <begin position="2"/>
        <end position="99"/>
    </location>
</feature>
<sequence length="99" mass="10690">GVLLIGALQNLIGYSSLWLIVTGKVPVFPLWAQFCRKSLITNLSMQMCVLIFVGHNGETYFNTAALVSCVQNFPKSRGPVVGILKGFAALSGAILTQIY</sequence>
<gene>
    <name evidence="6" type="ORF">Goshw_030471</name>
</gene>
<dbReference type="Pfam" id="PF06813">
    <property type="entry name" value="Nodulin-like"/>
    <property type="match status" value="1"/>
</dbReference>
<comment type="caution">
    <text evidence="6">The sequence shown here is derived from an EMBL/GenBank/DDBJ whole genome shotgun (WGS) entry which is preliminary data.</text>
</comment>
<evidence type="ECO:0000259" key="5">
    <source>
        <dbReference type="Pfam" id="PF06813"/>
    </source>
</evidence>
<evidence type="ECO:0000256" key="4">
    <source>
        <dbReference type="ARBA" id="ARBA00023136"/>
    </source>
</evidence>
<evidence type="ECO:0000256" key="3">
    <source>
        <dbReference type="ARBA" id="ARBA00022989"/>
    </source>
</evidence>
<comment type="subcellular location">
    <subcellularLocation>
        <location evidence="1">Membrane</location>
        <topology evidence="1">Multi-pass membrane protein</topology>
    </subcellularLocation>
</comment>
<dbReference type="InterPro" id="IPR010658">
    <property type="entry name" value="Nodulin-like"/>
</dbReference>
<evidence type="ECO:0000256" key="2">
    <source>
        <dbReference type="ARBA" id="ARBA00022692"/>
    </source>
</evidence>
<keyword evidence="4" id="KW-0472">Membrane</keyword>
<dbReference type="PANTHER" id="PTHR21576:SF73">
    <property type="entry name" value="F1C9.29 PROTEIN-RELATED"/>
    <property type="match status" value="1"/>
</dbReference>
<protein>
    <recommendedName>
        <fullName evidence="5">Nodulin-like domain-containing protein</fullName>
    </recommendedName>
</protein>
<evidence type="ECO:0000256" key="1">
    <source>
        <dbReference type="ARBA" id="ARBA00004141"/>
    </source>
</evidence>
<name>A0A7J9LJ99_GOSSC</name>
<dbReference type="PANTHER" id="PTHR21576">
    <property type="entry name" value="UNCHARACTERIZED NODULIN-LIKE PROTEIN"/>
    <property type="match status" value="1"/>
</dbReference>
<organism evidence="6 7">
    <name type="scientific">Gossypium schwendimanii</name>
    <name type="common">Cotton</name>
    <dbReference type="NCBI Taxonomy" id="34291"/>
    <lineage>
        <taxon>Eukaryota</taxon>
        <taxon>Viridiplantae</taxon>
        <taxon>Streptophyta</taxon>
        <taxon>Embryophyta</taxon>
        <taxon>Tracheophyta</taxon>
        <taxon>Spermatophyta</taxon>
        <taxon>Magnoliopsida</taxon>
        <taxon>eudicotyledons</taxon>
        <taxon>Gunneridae</taxon>
        <taxon>Pentapetalae</taxon>
        <taxon>rosids</taxon>
        <taxon>malvids</taxon>
        <taxon>Malvales</taxon>
        <taxon>Malvaceae</taxon>
        <taxon>Malvoideae</taxon>
        <taxon>Gossypium</taxon>
    </lineage>
</organism>
<dbReference type="GO" id="GO:0016020">
    <property type="term" value="C:membrane"/>
    <property type="evidence" value="ECO:0007669"/>
    <property type="project" value="UniProtKB-SubCell"/>
</dbReference>
<dbReference type="OrthoDB" id="410267at2759"/>
<dbReference type="EMBL" id="JABFAF010000006">
    <property type="protein sequence ID" value="MBA0858741.1"/>
    <property type="molecule type" value="Genomic_DNA"/>
</dbReference>
<dbReference type="Proteomes" id="UP000593576">
    <property type="component" value="Unassembled WGS sequence"/>
</dbReference>
<dbReference type="AlphaFoldDB" id="A0A7J9LJ99"/>
<accession>A0A7J9LJ99</accession>
<evidence type="ECO:0000313" key="7">
    <source>
        <dbReference type="Proteomes" id="UP000593576"/>
    </source>
</evidence>
<keyword evidence="7" id="KW-1185">Reference proteome</keyword>
<evidence type="ECO:0000313" key="6">
    <source>
        <dbReference type="EMBL" id="MBA0858741.1"/>
    </source>
</evidence>
<keyword evidence="2" id="KW-0812">Transmembrane</keyword>
<feature type="non-terminal residue" evidence="6">
    <location>
        <position position="99"/>
    </location>
</feature>
<reference evidence="6 7" key="1">
    <citation type="journal article" date="2019" name="Genome Biol. Evol.">
        <title>Insights into the evolution of the New World diploid cottons (Gossypium, subgenus Houzingenia) based on genome sequencing.</title>
        <authorList>
            <person name="Grover C.E."/>
            <person name="Arick M.A. 2nd"/>
            <person name="Thrash A."/>
            <person name="Conover J.L."/>
            <person name="Sanders W.S."/>
            <person name="Peterson D.G."/>
            <person name="Frelichowski J.E."/>
            <person name="Scheffler J.A."/>
            <person name="Scheffler B.E."/>
            <person name="Wendel J.F."/>
        </authorList>
    </citation>
    <scope>NUCLEOTIDE SEQUENCE [LARGE SCALE GENOMIC DNA]</scope>
    <source>
        <strain evidence="6">1</strain>
        <tissue evidence="6">Leaf</tissue>
    </source>
</reference>
<feature type="non-terminal residue" evidence="6">
    <location>
        <position position="1"/>
    </location>
</feature>
<keyword evidence="3" id="KW-1133">Transmembrane helix</keyword>
<proteinExistence type="predicted"/>